<sequence>MNHSNCRFNTIYLAWDIITRFARGKVDAMFLLKASFTDFLTEDEEKDFTLLREAMRRLGSDWGELPIHGGMALAVRSRHITLSHIGAFHHACQSSYDFITSRPFVIFSYTSKIKTRKMLAEEERVTSYVDQEGARRGRCKLTSRDHLVIRNYTCTSTLTKIVCPFFAWPVRPPLALLHLQHFGPQDCACNCVQEGSKL</sequence>
<dbReference type="OrthoDB" id="426882at2759"/>
<dbReference type="AlphaFoldDB" id="A0A0L6UBZ5"/>
<comment type="caution">
    <text evidence="1">The sequence shown here is derived from an EMBL/GenBank/DDBJ whole genome shotgun (WGS) entry which is preliminary data.</text>
</comment>
<organism evidence="1 2">
    <name type="scientific">Puccinia sorghi</name>
    <dbReference type="NCBI Taxonomy" id="27349"/>
    <lineage>
        <taxon>Eukaryota</taxon>
        <taxon>Fungi</taxon>
        <taxon>Dikarya</taxon>
        <taxon>Basidiomycota</taxon>
        <taxon>Pucciniomycotina</taxon>
        <taxon>Pucciniomycetes</taxon>
        <taxon>Pucciniales</taxon>
        <taxon>Pucciniaceae</taxon>
        <taxon>Puccinia</taxon>
    </lineage>
</organism>
<dbReference type="Pfam" id="PF04305">
    <property type="entry name" value="DUF455"/>
    <property type="match status" value="1"/>
</dbReference>
<accession>A0A0L6UBZ5</accession>
<gene>
    <name evidence="1" type="ORF">VP01_7818g1</name>
</gene>
<dbReference type="Proteomes" id="UP000037035">
    <property type="component" value="Unassembled WGS sequence"/>
</dbReference>
<dbReference type="InterPro" id="IPR007402">
    <property type="entry name" value="DUF455"/>
</dbReference>
<proteinExistence type="predicted"/>
<evidence type="ECO:0000313" key="2">
    <source>
        <dbReference type="Proteomes" id="UP000037035"/>
    </source>
</evidence>
<evidence type="ECO:0000313" key="1">
    <source>
        <dbReference type="EMBL" id="KNZ45772.1"/>
    </source>
</evidence>
<dbReference type="EMBL" id="LAVV01013292">
    <property type="protein sequence ID" value="KNZ45772.1"/>
    <property type="molecule type" value="Genomic_DNA"/>
</dbReference>
<reference evidence="1 2" key="1">
    <citation type="submission" date="2015-08" db="EMBL/GenBank/DDBJ databases">
        <title>Next Generation Sequencing and Analysis of the Genome of Puccinia sorghi L Schw, the Causal Agent of Maize Common Rust.</title>
        <authorList>
            <person name="Rochi L."/>
            <person name="Burguener G."/>
            <person name="Darino M."/>
            <person name="Turjanski A."/>
            <person name="Kreff E."/>
            <person name="Dieguez M.J."/>
            <person name="Sacco F."/>
        </authorList>
    </citation>
    <scope>NUCLEOTIDE SEQUENCE [LARGE SCALE GENOMIC DNA]</scope>
    <source>
        <strain evidence="1 2">RO10H11247</strain>
    </source>
</reference>
<keyword evidence="2" id="KW-1185">Reference proteome</keyword>
<dbReference type="VEuPathDB" id="FungiDB:VP01_7818g1"/>
<name>A0A0L6UBZ5_9BASI</name>
<protein>
    <submittedName>
        <fullName evidence="1">Uncharacterized protein</fullName>
    </submittedName>
</protein>
<dbReference type="STRING" id="27349.A0A0L6UBZ5"/>